<evidence type="ECO:0000313" key="1">
    <source>
        <dbReference type="Proteomes" id="UP000095282"/>
    </source>
</evidence>
<reference evidence="2" key="1">
    <citation type="submission" date="2016-11" db="UniProtKB">
        <authorList>
            <consortium name="WormBaseParasite"/>
        </authorList>
    </citation>
    <scope>IDENTIFICATION</scope>
</reference>
<accession>A0A1I7U241</accession>
<dbReference type="AlphaFoldDB" id="A0A1I7U241"/>
<proteinExistence type="predicted"/>
<evidence type="ECO:0000313" key="2">
    <source>
        <dbReference type="WBParaSite" id="Csp11.Scaffold629.g14076.t1"/>
    </source>
</evidence>
<protein>
    <submittedName>
        <fullName evidence="2">Uncharacterized protein</fullName>
    </submittedName>
</protein>
<organism evidence="1 2">
    <name type="scientific">Caenorhabditis tropicalis</name>
    <dbReference type="NCBI Taxonomy" id="1561998"/>
    <lineage>
        <taxon>Eukaryota</taxon>
        <taxon>Metazoa</taxon>
        <taxon>Ecdysozoa</taxon>
        <taxon>Nematoda</taxon>
        <taxon>Chromadorea</taxon>
        <taxon>Rhabditida</taxon>
        <taxon>Rhabditina</taxon>
        <taxon>Rhabditomorpha</taxon>
        <taxon>Rhabditoidea</taxon>
        <taxon>Rhabditidae</taxon>
        <taxon>Peloderinae</taxon>
        <taxon>Caenorhabditis</taxon>
    </lineage>
</organism>
<name>A0A1I7U241_9PELO</name>
<keyword evidence="1" id="KW-1185">Reference proteome</keyword>
<sequence length="86" mass="9421">MTQVDSYKYLGGRASESDSLTQIAKELQLVHETDLAPNQKLEVLKMVIKPMMNECIASSRICAPDTQRGSQTSSSVCNNTVFCAAH</sequence>
<dbReference type="WBParaSite" id="Csp11.Scaffold629.g14076.t1">
    <property type="protein sequence ID" value="Csp11.Scaffold629.g14076.t1"/>
    <property type="gene ID" value="Csp11.Scaffold629.g14076"/>
</dbReference>
<dbReference type="Proteomes" id="UP000095282">
    <property type="component" value="Unplaced"/>
</dbReference>